<evidence type="ECO:0000259" key="2">
    <source>
        <dbReference type="Pfam" id="PF13590"/>
    </source>
</evidence>
<gene>
    <name evidence="3" type="ORF">ACFQY0_08335</name>
</gene>
<evidence type="ECO:0000313" key="4">
    <source>
        <dbReference type="Proteomes" id="UP001596472"/>
    </source>
</evidence>
<dbReference type="RefSeq" id="WP_379711266.1">
    <property type="nucleotide sequence ID" value="NZ_JBHTBS010000003.1"/>
</dbReference>
<dbReference type="InterPro" id="IPR025411">
    <property type="entry name" value="DUF4136"/>
</dbReference>
<protein>
    <submittedName>
        <fullName evidence="3">DUF4136 domain-containing protein</fullName>
    </submittedName>
</protein>
<keyword evidence="4" id="KW-1185">Reference proteome</keyword>
<proteinExistence type="predicted"/>
<feature type="signal peptide" evidence="1">
    <location>
        <begin position="1"/>
        <end position="15"/>
    </location>
</feature>
<feature type="chain" id="PRO_5046675354" evidence="1">
    <location>
        <begin position="16"/>
        <end position="193"/>
    </location>
</feature>
<dbReference type="Gene3D" id="3.30.160.670">
    <property type="match status" value="1"/>
</dbReference>
<sequence length="193" mass="20788">MKTTFLFLAAATALALNSCSDTSMQVDVKPVAGVNYAAYNTYEWAPLDRKTAGDLTDDEAALRDAFKSEVDSILKRRGLTLVGQGKSDLIVYASGLRMAGVSPIGTSPTVDSAAIYPPYYEPDDSASQWLGGTGYLTDNTKTSVRFLISEAKTDKVVWQSSAVIVIDDKRPQPLAEHDARLLAGKLTKGYPSK</sequence>
<organism evidence="3 4">
    <name type="scientific">Haloferula chungangensis</name>
    <dbReference type="NCBI Taxonomy" id="1048331"/>
    <lineage>
        <taxon>Bacteria</taxon>
        <taxon>Pseudomonadati</taxon>
        <taxon>Verrucomicrobiota</taxon>
        <taxon>Verrucomicrobiia</taxon>
        <taxon>Verrucomicrobiales</taxon>
        <taxon>Verrucomicrobiaceae</taxon>
        <taxon>Haloferula</taxon>
    </lineage>
</organism>
<evidence type="ECO:0000313" key="3">
    <source>
        <dbReference type="EMBL" id="MFC7337182.1"/>
    </source>
</evidence>
<accession>A0ABW2L4A3</accession>
<keyword evidence="1" id="KW-0732">Signal</keyword>
<reference evidence="4" key="1">
    <citation type="journal article" date="2019" name="Int. J. Syst. Evol. Microbiol.">
        <title>The Global Catalogue of Microorganisms (GCM) 10K type strain sequencing project: providing services to taxonomists for standard genome sequencing and annotation.</title>
        <authorList>
            <consortium name="The Broad Institute Genomics Platform"/>
            <consortium name="The Broad Institute Genome Sequencing Center for Infectious Disease"/>
            <person name="Wu L."/>
            <person name="Ma J."/>
        </authorList>
    </citation>
    <scope>NUCLEOTIDE SEQUENCE [LARGE SCALE GENOMIC DNA]</scope>
    <source>
        <strain evidence="4">CGMCC 4.1467</strain>
    </source>
</reference>
<dbReference type="Proteomes" id="UP001596472">
    <property type="component" value="Unassembled WGS sequence"/>
</dbReference>
<comment type="caution">
    <text evidence="3">The sequence shown here is derived from an EMBL/GenBank/DDBJ whole genome shotgun (WGS) entry which is preliminary data.</text>
</comment>
<feature type="domain" description="DUF4136" evidence="2">
    <location>
        <begin position="33"/>
        <end position="172"/>
    </location>
</feature>
<evidence type="ECO:0000256" key="1">
    <source>
        <dbReference type="SAM" id="SignalP"/>
    </source>
</evidence>
<name>A0ABW2L4A3_9BACT</name>
<dbReference type="EMBL" id="JBHTBS010000003">
    <property type="protein sequence ID" value="MFC7337182.1"/>
    <property type="molecule type" value="Genomic_DNA"/>
</dbReference>
<dbReference type="Pfam" id="PF13590">
    <property type="entry name" value="DUF4136"/>
    <property type="match status" value="1"/>
</dbReference>